<dbReference type="Proteomes" id="UP000738126">
    <property type="component" value="Unassembled WGS sequence"/>
</dbReference>
<sequence>MREQTFGEAMAYLAAAYRREITQEQAAVYWDQLQDLEDDPFMTAVKMTVQTEDRLPSVATLRYAYREERRRARQAQPPPSLPPPMDPEVARYYIERMRAMLR</sequence>
<gene>
    <name evidence="2" type="ORF">CKO13_11635</name>
</gene>
<accession>A0ABS1E7F9</accession>
<proteinExistence type="predicted"/>
<dbReference type="EMBL" id="NRSH01000209">
    <property type="protein sequence ID" value="MBK1727650.1"/>
    <property type="molecule type" value="Genomic_DNA"/>
</dbReference>
<feature type="compositionally biased region" description="Pro residues" evidence="1">
    <location>
        <begin position="76"/>
        <end position="86"/>
    </location>
</feature>
<keyword evidence="3" id="KW-1185">Reference proteome</keyword>
<dbReference type="RefSeq" id="WP_200261273.1">
    <property type="nucleotide sequence ID" value="NZ_NRSH01000209.1"/>
</dbReference>
<feature type="region of interest" description="Disordered" evidence="1">
    <location>
        <begin position="68"/>
        <end position="87"/>
    </location>
</feature>
<protein>
    <recommendedName>
        <fullName evidence="4">Replicative helicase inhibitor G39P N-terminal domain-containing protein</fullName>
    </recommendedName>
</protein>
<evidence type="ECO:0008006" key="4">
    <source>
        <dbReference type="Google" id="ProtNLM"/>
    </source>
</evidence>
<reference evidence="2 3" key="1">
    <citation type="journal article" date="2020" name="Microorganisms">
        <title>Osmotic Adaptation and Compatible Solute Biosynthesis of Phototrophic Bacteria as Revealed from Genome Analyses.</title>
        <authorList>
            <person name="Imhoff J.F."/>
            <person name="Rahn T."/>
            <person name="Kunzel S."/>
            <person name="Keller A."/>
            <person name="Neulinger S.C."/>
        </authorList>
    </citation>
    <scope>NUCLEOTIDE SEQUENCE [LARGE SCALE GENOMIC DNA]</scope>
    <source>
        <strain evidence="2 3">DSM 15116</strain>
    </source>
</reference>
<evidence type="ECO:0000313" key="2">
    <source>
        <dbReference type="EMBL" id="MBK1727650.1"/>
    </source>
</evidence>
<organism evidence="2 3">
    <name type="scientific">Halorhodospira neutriphila</name>
    <dbReference type="NCBI Taxonomy" id="168379"/>
    <lineage>
        <taxon>Bacteria</taxon>
        <taxon>Pseudomonadati</taxon>
        <taxon>Pseudomonadota</taxon>
        <taxon>Gammaproteobacteria</taxon>
        <taxon>Chromatiales</taxon>
        <taxon>Ectothiorhodospiraceae</taxon>
        <taxon>Halorhodospira</taxon>
    </lineage>
</organism>
<name>A0ABS1E7F9_9GAMM</name>
<comment type="caution">
    <text evidence="2">The sequence shown here is derived from an EMBL/GenBank/DDBJ whole genome shotgun (WGS) entry which is preliminary data.</text>
</comment>
<evidence type="ECO:0000313" key="3">
    <source>
        <dbReference type="Proteomes" id="UP000738126"/>
    </source>
</evidence>
<evidence type="ECO:0000256" key="1">
    <source>
        <dbReference type="SAM" id="MobiDB-lite"/>
    </source>
</evidence>